<protein>
    <submittedName>
        <fullName evidence="1">Uncharacterized protein</fullName>
    </submittedName>
</protein>
<dbReference type="Proteomes" id="UP001164250">
    <property type="component" value="Chromosome 4"/>
</dbReference>
<sequence length="361" mass="40037">MFQVSDSNRVSAVFLCYLFFFAFFNAMNQDPDKPSPTPRKVKYAPKAPPAPSRSRQPKRPAPETESKNEDGEEQARQLMRQFTEANARQVPKVEKKEFKPASSVQIAFDAGATSSTSIRTYGNPKDGNSAKATDSMSKDSASDDTQIVGFLPSTARENETVPYSSFASTQKIEKDYTEPWDYENTYYPTTLPWRKPPPGNPELRDEEEFGEAARNVEYDESTINSASDLQLLEESQKERMMFFQLPTTLPLVKRSPSVKGKEKAESSKAWGRVNAPERGCGLEDLPGGYMGKMLVYRSGAVKLKLGETLYDVSPGSDCSSVQNVVAINPNDQNFCVLGELDKRAVVTPDIGSIFNNVVNLG</sequence>
<evidence type="ECO:0000313" key="2">
    <source>
        <dbReference type="Proteomes" id="UP001164250"/>
    </source>
</evidence>
<reference evidence="2" key="1">
    <citation type="journal article" date="2023" name="G3 (Bethesda)">
        <title>Genome assembly and association tests identify interacting loci associated with vigor, precocity, and sex in interspecific pistachio rootstocks.</title>
        <authorList>
            <person name="Palmer W."/>
            <person name="Jacygrad E."/>
            <person name="Sagayaradj S."/>
            <person name="Cavanaugh K."/>
            <person name="Han R."/>
            <person name="Bertier L."/>
            <person name="Beede B."/>
            <person name="Kafkas S."/>
            <person name="Golino D."/>
            <person name="Preece J."/>
            <person name="Michelmore R."/>
        </authorList>
    </citation>
    <scope>NUCLEOTIDE SEQUENCE [LARGE SCALE GENOMIC DNA]</scope>
</reference>
<evidence type="ECO:0000313" key="1">
    <source>
        <dbReference type="EMBL" id="KAJ0099778.1"/>
    </source>
</evidence>
<accession>A0ACC1BLE7</accession>
<comment type="caution">
    <text evidence="1">The sequence shown here is derived from an EMBL/GenBank/DDBJ whole genome shotgun (WGS) entry which is preliminary data.</text>
</comment>
<dbReference type="EMBL" id="CM047900">
    <property type="protein sequence ID" value="KAJ0099778.1"/>
    <property type="molecule type" value="Genomic_DNA"/>
</dbReference>
<name>A0ACC1BLE7_9ROSI</name>
<gene>
    <name evidence="1" type="ORF">Patl1_20719</name>
</gene>
<proteinExistence type="predicted"/>
<keyword evidence="2" id="KW-1185">Reference proteome</keyword>
<organism evidence="1 2">
    <name type="scientific">Pistacia atlantica</name>
    <dbReference type="NCBI Taxonomy" id="434234"/>
    <lineage>
        <taxon>Eukaryota</taxon>
        <taxon>Viridiplantae</taxon>
        <taxon>Streptophyta</taxon>
        <taxon>Embryophyta</taxon>
        <taxon>Tracheophyta</taxon>
        <taxon>Spermatophyta</taxon>
        <taxon>Magnoliopsida</taxon>
        <taxon>eudicotyledons</taxon>
        <taxon>Gunneridae</taxon>
        <taxon>Pentapetalae</taxon>
        <taxon>rosids</taxon>
        <taxon>malvids</taxon>
        <taxon>Sapindales</taxon>
        <taxon>Anacardiaceae</taxon>
        <taxon>Pistacia</taxon>
    </lineage>
</organism>